<dbReference type="AlphaFoldDB" id="A0A9N9BC15"/>
<comment type="caution">
    <text evidence="2">The sequence shown here is derived from an EMBL/GenBank/DDBJ whole genome shotgun (WGS) entry which is preliminary data.</text>
</comment>
<dbReference type="InterPro" id="IPR036910">
    <property type="entry name" value="HMG_box_dom_sf"/>
</dbReference>
<keyword evidence="3" id="KW-1185">Reference proteome</keyword>
<dbReference type="SUPFAM" id="SSF47095">
    <property type="entry name" value="HMG-box"/>
    <property type="match status" value="1"/>
</dbReference>
<evidence type="ECO:0000313" key="2">
    <source>
        <dbReference type="EMBL" id="CAG8558272.1"/>
    </source>
</evidence>
<gene>
    <name evidence="2" type="ORF">ALEPTO_LOCUS6222</name>
</gene>
<feature type="domain" description="HMG box" evidence="1">
    <location>
        <begin position="49"/>
        <end position="101"/>
    </location>
</feature>
<protein>
    <submittedName>
        <fullName evidence="2">3026_t:CDS:1</fullName>
    </submittedName>
</protein>
<evidence type="ECO:0000259" key="1">
    <source>
        <dbReference type="Pfam" id="PF00505"/>
    </source>
</evidence>
<proteinExistence type="predicted"/>
<dbReference type="InterPro" id="IPR009071">
    <property type="entry name" value="HMG_box_dom"/>
</dbReference>
<organism evidence="2 3">
    <name type="scientific">Ambispora leptoticha</name>
    <dbReference type="NCBI Taxonomy" id="144679"/>
    <lineage>
        <taxon>Eukaryota</taxon>
        <taxon>Fungi</taxon>
        <taxon>Fungi incertae sedis</taxon>
        <taxon>Mucoromycota</taxon>
        <taxon>Glomeromycotina</taxon>
        <taxon>Glomeromycetes</taxon>
        <taxon>Archaeosporales</taxon>
        <taxon>Ambisporaceae</taxon>
        <taxon>Ambispora</taxon>
    </lineage>
</organism>
<reference evidence="2" key="1">
    <citation type="submission" date="2021-06" db="EMBL/GenBank/DDBJ databases">
        <authorList>
            <person name="Kallberg Y."/>
            <person name="Tangrot J."/>
            <person name="Rosling A."/>
        </authorList>
    </citation>
    <scope>NUCLEOTIDE SEQUENCE</scope>
    <source>
        <strain evidence="2">FL130A</strain>
    </source>
</reference>
<sequence length="161" mass="18840">MKKMQLFYIFELNEPKKANVAAEEPKNLHVEWPPSFNFETLFKNTRRKKRAPNAFILFRIKYLESLQQVGVNWPMSKVSRMASAAWKRQPEHIKTKYESLSFAANLSWAKWNPRPNVINSGVQRNSQRLVNNSPNLYRSPAYFANLDTNNAQIFGDEMNSE</sequence>
<name>A0A9N9BC15_9GLOM</name>
<dbReference type="Proteomes" id="UP000789508">
    <property type="component" value="Unassembled WGS sequence"/>
</dbReference>
<dbReference type="Gene3D" id="1.10.30.10">
    <property type="entry name" value="High mobility group box domain"/>
    <property type="match status" value="1"/>
</dbReference>
<accession>A0A9N9BC15</accession>
<dbReference type="EMBL" id="CAJVPS010002038">
    <property type="protein sequence ID" value="CAG8558272.1"/>
    <property type="molecule type" value="Genomic_DNA"/>
</dbReference>
<evidence type="ECO:0000313" key="3">
    <source>
        <dbReference type="Proteomes" id="UP000789508"/>
    </source>
</evidence>
<dbReference type="OrthoDB" id="2427056at2759"/>
<dbReference type="Pfam" id="PF00505">
    <property type="entry name" value="HMG_box"/>
    <property type="match status" value="1"/>
</dbReference>